<comment type="subcellular location">
    <subcellularLocation>
        <location evidence="1">Nucleus</location>
    </subcellularLocation>
</comment>
<dbReference type="GO" id="GO:0000978">
    <property type="term" value="F:RNA polymerase II cis-regulatory region sequence-specific DNA binding"/>
    <property type="evidence" value="ECO:0007669"/>
    <property type="project" value="TreeGrafter"/>
</dbReference>
<evidence type="ECO:0000256" key="4">
    <source>
        <dbReference type="ARBA" id="ARBA00023015"/>
    </source>
</evidence>
<feature type="region of interest" description="Disordered" evidence="11">
    <location>
        <begin position="480"/>
        <end position="513"/>
    </location>
</feature>
<evidence type="ECO:0000256" key="3">
    <source>
        <dbReference type="ARBA" id="ARBA00022553"/>
    </source>
</evidence>
<keyword evidence="14" id="KW-1185">Reference proteome</keyword>
<comment type="caution">
    <text evidence="13">The sequence shown here is derived from an EMBL/GenBank/DDBJ whole genome shotgun (WGS) entry which is preliminary data.</text>
</comment>
<evidence type="ECO:0000256" key="10">
    <source>
        <dbReference type="SAM" id="Coils"/>
    </source>
</evidence>
<dbReference type="GO" id="GO:0005634">
    <property type="term" value="C:nucleus"/>
    <property type="evidence" value="ECO:0007669"/>
    <property type="project" value="UniProtKB-SubCell"/>
</dbReference>
<organism evidence="13 14">
    <name type="scientific">Zingiber officinale</name>
    <name type="common">Ginger</name>
    <name type="synonym">Amomum zingiber</name>
    <dbReference type="NCBI Taxonomy" id="94328"/>
    <lineage>
        <taxon>Eukaryota</taxon>
        <taxon>Viridiplantae</taxon>
        <taxon>Streptophyta</taxon>
        <taxon>Embryophyta</taxon>
        <taxon>Tracheophyta</taxon>
        <taxon>Spermatophyta</taxon>
        <taxon>Magnoliopsida</taxon>
        <taxon>Liliopsida</taxon>
        <taxon>Zingiberales</taxon>
        <taxon>Zingiberaceae</taxon>
        <taxon>Zingiber</taxon>
    </lineage>
</organism>
<feature type="compositionally biased region" description="Basic and acidic residues" evidence="11">
    <location>
        <begin position="491"/>
        <end position="506"/>
    </location>
</feature>
<name>A0A8J5H7W9_ZINOF</name>
<evidence type="ECO:0000313" key="14">
    <source>
        <dbReference type="Proteomes" id="UP000734854"/>
    </source>
</evidence>
<evidence type="ECO:0000256" key="5">
    <source>
        <dbReference type="ARBA" id="ARBA00023016"/>
    </source>
</evidence>
<feature type="compositionally biased region" description="Polar residues" evidence="11">
    <location>
        <begin position="480"/>
        <end position="490"/>
    </location>
</feature>
<evidence type="ECO:0000256" key="1">
    <source>
        <dbReference type="ARBA" id="ARBA00004123"/>
    </source>
</evidence>
<dbReference type="Proteomes" id="UP000734854">
    <property type="component" value="Unassembled WGS sequence"/>
</dbReference>
<dbReference type="PANTHER" id="PTHR10015:SF322">
    <property type="entry name" value="HEAT STRESS TRANSCRIPTION FACTOR A-7A"/>
    <property type="match status" value="1"/>
</dbReference>
<evidence type="ECO:0000256" key="6">
    <source>
        <dbReference type="ARBA" id="ARBA00023125"/>
    </source>
</evidence>
<dbReference type="Pfam" id="PF00447">
    <property type="entry name" value="HSF_DNA-bind"/>
    <property type="match status" value="1"/>
</dbReference>
<feature type="compositionally biased region" description="Polar residues" evidence="11">
    <location>
        <begin position="1"/>
        <end position="11"/>
    </location>
</feature>
<keyword evidence="3" id="KW-0597">Phosphoprotein</keyword>
<dbReference type="GO" id="GO:0034605">
    <property type="term" value="P:cellular response to heat"/>
    <property type="evidence" value="ECO:0007669"/>
    <property type="project" value="TreeGrafter"/>
</dbReference>
<evidence type="ECO:0000256" key="11">
    <source>
        <dbReference type="SAM" id="MobiDB-lite"/>
    </source>
</evidence>
<dbReference type="GO" id="GO:0003700">
    <property type="term" value="F:DNA-binding transcription factor activity"/>
    <property type="evidence" value="ECO:0007669"/>
    <property type="project" value="InterPro"/>
</dbReference>
<comment type="subunit">
    <text evidence="2">Homotrimer.</text>
</comment>
<dbReference type="PANTHER" id="PTHR10015">
    <property type="entry name" value="HEAT SHOCK TRANSCRIPTION FACTOR"/>
    <property type="match status" value="1"/>
</dbReference>
<dbReference type="SMART" id="SM00415">
    <property type="entry name" value="HSF"/>
    <property type="match status" value="1"/>
</dbReference>
<keyword evidence="10" id="KW-0175">Coiled coil</keyword>
<evidence type="ECO:0000256" key="8">
    <source>
        <dbReference type="ARBA" id="ARBA00023242"/>
    </source>
</evidence>
<accession>A0A8J5H7W9</accession>
<gene>
    <name evidence="13" type="ORF">ZIOFF_021092</name>
</gene>
<keyword evidence="7" id="KW-0804">Transcription</keyword>
<dbReference type="EMBL" id="JACMSC010000006">
    <property type="protein sequence ID" value="KAG6517695.1"/>
    <property type="molecule type" value="Genomic_DNA"/>
</dbReference>
<proteinExistence type="inferred from homology"/>
<feature type="domain" description="HSF-type DNA-binding" evidence="12">
    <location>
        <begin position="155"/>
        <end position="179"/>
    </location>
</feature>
<comment type="similarity">
    <text evidence="9">Belongs to the HSF family.</text>
</comment>
<feature type="region of interest" description="Disordered" evidence="11">
    <location>
        <begin position="447"/>
        <end position="468"/>
    </location>
</feature>
<dbReference type="Gene3D" id="1.10.10.10">
    <property type="entry name" value="Winged helix-like DNA-binding domain superfamily/Winged helix DNA-binding domain"/>
    <property type="match status" value="1"/>
</dbReference>
<dbReference type="AlphaFoldDB" id="A0A8J5H7W9"/>
<dbReference type="InterPro" id="IPR036388">
    <property type="entry name" value="WH-like_DNA-bd_sf"/>
</dbReference>
<protein>
    <recommendedName>
        <fullName evidence="12">HSF-type DNA-binding domain-containing protein</fullName>
    </recommendedName>
</protein>
<evidence type="ECO:0000259" key="12">
    <source>
        <dbReference type="PROSITE" id="PS00434"/>
    </source>
</evidence>
<dbReference type="InterPro" id="IPR000232">
    <property type="entry name" value="HSF_DNA-bd"/>
</dbReference>
<evidence type="ECO:0000256" key="7">
    <source>
        <dbReference type="ARBA" id="ARBA00023163"/>
    </source>
</evidence>
<keyword evidence="6" id="KW-0238">DNA-binding</keyword>
<feature type="compositionally biased region" description="Polar residues" evidence="11">
    <location>
        <begin position="448"/>
        <end position="468"/>
    </location>
</feature>
<keyword evidence="8" id="KW-0539">Nucleus</keyword>
<reference evidence="13 14" key="1">
    <citation type="submission" date="2020-08" db="EMBL/GenBank/DDBJ databases">
        <title>Plant Genome Project.</title>
        <authorList>
            <person name="Zhang R.-G."/>
        </authorList>
    </citation>
    <scope>NUCLEOTIDE SEQUENCE [LARGE SCALE GENOMIC DNA]</scope>
    <source>
        <tissue evidence="13">Rhizome</tissue>
    </source>
</reference>
<dbReference type="FunFam" id="1.10.10.10:FF:000057">
    <property type="entry name" value="Heat shock transcription factor 1"/>
    <property type="match status" value="1"/>
</dbReference>
<dbReference type="InterPro" id="IPR036390">
    <property type="entry name" value="WH_DNA-bd_sf"/>
</dbReference>
<evidence type="ECO:0000256" key="2">
    <source>
        <dbReference type="ARBA" id="ARBA00011233"/>
    </source>
</evidence>
<keyword evidence="5" id="KW-0346">Stress response</keyword>
<evidence type="ECO:0000256" key="9">
    <source>
        <dbReference type="RuleBase" id="RU004020"/>
    </source>
</evidence>
<sequence length="535" mass="60236">MFYENQRASISTKDRKGGDFSSSSSSSLFAVILLSASAAAAAVSVAAAVVPHHKDRNFLRRSSNPRFLLDAWKKKTFVGPFEEAIDSGSVGVPEFRPNFCAGMEDARGNSNSPPPFLVKTYDMVDDPTTNSVVSWSPSNSSFVVLNQPEFARELLPKYFKHNNFSSFVRQLNTYGFRKIDPDQWEFANEDFIRGRPHLLKNIHRRKAVHSHSLNNPSSSLSEAERQELEEEMEKLKQEKVVLLNELDKHMHQHHGIEHQMQSLEERLQGLENRQGSFIAFLKQIAQEPLFLSELLQQTELHCSKRRRLPQIVTLDEDTEMEGNQNLALQPMSREKSYIVPTHSLDMEPFERMESSLNSLENFFRGVSQAFGDDMSYDSVVPLPSDVIATETNASTVETDGNLQPSSLPAIGIHSSPDIVERANYVENQTDSRGKVSGIDMNLEPAATEVNSSRDQFTGTTTSSRVQTGANDVFWQQFLTENPGSSDTQEVQSKRRDSGDKQSEGKTQEQQNTCWNREEINHLMVKIGNLTSVEKA</sequence>
<dbReference type="SUPFAM" id="SSF46785">
    <property type="entry name" value="Winged helix' DNA-binding domain"/>
    <property type="match status" value="1"/>
</dbReference>
<feature type="coiled-coil region" evidence="10">
    <location>
        <begin position="218"/>
        <end position="273"/>
    </location>
</feature>
<dbReference type="PROSITE" id="PS00434">
    <property type="entry name" value="HSF_DOMAIN"/>
    <property type="match status" value="1"/>
</dbReference>
<evidence type="ECO:0000313" key="13">
    <source>
        <dbReference type="EMBL" id="KAG6517695.1"/>
    </source>
</evidence>
<feature type="region of interest" description="Disordered" evidence="11">
    <location>
        <begin position="1"/>
        <end position="21"/>
    </location>
</feature>
<dbReference type="PRINTS" id="PR00056">
    <property type="entry name" value="HSFDOMAIN"/>
</dbReference>
<keyword evidence="4" id="KW-0805">Transcription regulation</keyword>
<dbReference type="GO" id="GO:0006357">
    <property type="term" value="P:regulation of transcription by RNA polymerase II"/>
    <property type="evidence" value="ECO:0007669"/>
    <property type="project" value="TreeGrafter"/>
</dbReference>